<protein>
    <recommendedName>
        <fullName evidence="1">Reverse transcriptase domain-containing protein</fullName>
    </recommendedName>
</protein>
<dbReference type="SUPFAM" id="SSF56672">
    <property type="entry name" value="DNA/RNA polymerases"/>
    <property type="match status" value="1"/>
</dbReference>
<feature type="domain" description="Reverse transcriptase" evidence="1">
    <location>
        <begin position="1"/>
        <end position="201"/>
    </location>
</feature>
<dbReference type="InterPro" id="IPR000477">
    <property type="entry name" value="RT_dom"/>
</dbReference>
<dbReference type="Gene3D" id="3.30.70.270">
    <property type="match status" value="1"/>
</dbReference>
<sequence>MEEMLTRLNLRRRHLNVILKLDLKSAFDKVSWSFIKAVLAAMGFSEDFCLIVSNILEATRLSVLLNGQPDGFFSPTCGVRQGDPLSLALFAIVINAFSQSLKGGFRSGRIEGFSMPRHCHQVTHLAYADDIVIFTTTKKGSLRQLSGCIDSFLAASGLSLNQQKSSAIHAKSAQRADRARVKRILGFGSARLPLLYLGCWLDCGRSRDGSSSR</sequence>
<dbReference type="EMBL" id="JADCNM010000008">
    <property type="protein sequence ID" value="KAG0472180.1"/>
    <property type="molecule type" value="Genomic_DNA"/>
</dbReference>
<dbReference type="AlphaFoldDB" id="A0A835UTM9"/>
<evidence type="ECO:0000313" key="2">
    <source>
        <dbReference type="EMBL" id="KAG0472180.1"/>
    </source>
</evidence>
<dbReference type="PROSITE" id="PS50878">
    <property type="entry name" value="RT_POL"/>
    <property type="match status" value="1"/>
</dbReference>
<organism evidence="2 3">
    <name type="scientific">Vanilla planifolia</name>
    <name type="common">Vanilla</name>
    <dbReference type="NCBI Taxonomy" id="51239"/>
    <lineage>
        <taxon>Eukaryota</taxon>
        <taxon>Viridiplantae</taxon>
        <taxon>Streptophyta</taxon>
        <taxon>Embryophyta</taxon>
        <taxon>Tracheophyta</taxon>
        <taxon>Spermatophyta</taxon>
        <taxon>Magnoliopsida</taxon>
        <taxon>Liliopsida</taxon>
        <taxon>Asparagales</taxon>
        <taxon>Orchidaceae</taxon>
        <taxon>Vanilloideae</taxon>
        <taxon>Vanilleae</taxon>
        <taxon>Vanilla</taxon>
    </lineage>
</organism>
<dbReference type="Pfam" id="PF00078">
    <property type="entry name" value="RVT_1"/>
    <property type="match status" value="1"/>
</dbReference>
<dbReference type="InterPro" id="IPR043502">
    <property type="entry name" value="DNA/RNA_pol_sf"/>
</dbReference>
<dbReference type="InterPro" id="IPR043128">
    <property type="entry name" value="Rev_trsase/Diguanyl_cyclase"/>
</dbReference>
<gene>
    <name evidence="2" type="ORF">HPP92_016726</name>
</gene>
<evidence type="ECO:0000259" key="1">
    <source>
        <dbReference type="PROSITE" id="PS50878"/>
    </source>
</evidence>
<reference evidence="2 3" key="1">
    <citation type="journal article" date="2020" name="Nat. Food">
        <title>A phased Vanilla planifolia genome enables genetic improvement of flavour and production.</title>
        <authorList>
            <person name="Hasing T."/>
            <person name="Tang H."/>
            <person name="Brym M."/>
            <person name="Khazi F."/>
            <person name="Huang T."/>
            <person name="Chambers A.H."/>
        </authorList>
    </citation>
    <scope>NUCLEOTIDE SEQUENCE [LARGE SCALE GENOMIC DNA]</scope>
    <source>
        <tissue evidence="2">Leaf</tissue>
    </source>
</reference>
<dbReference type="Proteomes" id="UP000639772">
    <property type="component" value="Unassembled WGS sequence"/>
</dbReference>
<dbReference type="PANTHER" id="PTHR19446">
    <property type="entry name" value="REVERSE TRANSCRIPTASES"/>
    <property type="match status" value="1"/>
</dbReference>
<evidence type="ECO:0000313" key="3">
    <source>
        <dbReference type="Proteomes" id="UP000639772"/>
    </source>
</evidence>
<dbReference type="OrthoDB" id="694708at2759"/>
<comment type="caution">
    <text evidence="2">The sequence shown here is derived from an EMBL/GenBank/DDBJ whole genome shotgun (WGS) entry which is preliminary data.</text>
</comment>
<proteinExistence type="predicted"/>
<name>A0A835UTM9_VANPL</name>
<accession>A0A835UTM9</accession>